<dbReference type="Proteomes" id="UP000283387">
    <property type="component" value="Unassembled WGS sequence"/>
</dbReference>
<keyword evidence="9 10" id="KW-0998">Cell outer membrane</keyword>
<dbReference type="Pfam" id="PF07715">
    <property type="entry name" value="Plug"/>
    <property type="match status" value="1"/>
</dbReference>
<dbReference type="InterPro" id="IPR039426">
    <property type="entry name" value="TonB-dep_rcpt-like"/>
</dbReference>
<dbReference type="SMART" id="SM00965">
    <property type="entry name" value="STN"/>
    <property type="match status" value="1"/>
</dbReference>
<evidence type="ECO:0000256" key="3">
    <source>
        <dbReference type="ARBA" id="ARBA00022452"/>
    </source>
</evidence>
<sequence>MRNLLVFLFVFTLQAHSSLYSQSRMTVDLENSNMKELIRVIEKQTSLGFLYDENLESVPVSVKAQNETVENILKEALKKSDLEFLIDHNTILIQKKAESNESDQLQHLRREVSGKILDKDGNPIPGVNVVIVELRQGVATDNYGNFKIMVPNDRSYTLLLTFIGMEEQKIYLGIVDAETQDMGKLVMKAKQSEIGEVLVTGIFNKPKESFTGAATIITKDEIKRSGNRNLLQTLANIDPSFDVQEQPDMGSDPNNTNLAIQIRGASSLPDINDMQLDARNQLNTPLFILDGFEVSMERVLDMNQTDVESVSILKDASATAIYGSRGANGVVVITSSHPPIGKLRVTYNAGLNLEIPDLSSYNLLNAEEKLYVEQLAGMYSSDDPSEQADLLAMYYQNDKAIKEGVNTNWMKIPTQVGVGQYHKLRIGGGDEQFRYDLNASYNQITGAMKGSKRDNVNVGMTLQYIYKKVSFSNLLELGFNKGVNSPYGSFNDYYYMNPYWRPYNEDGTPVTSYTDLVGQTKYNPLYDASLASFSKTDYTSIRNQTTATVNFTPTLKWDSSIGVTQLRGGGDNFTSPLQSGYLQNNIDLLSRGFYTKSSRKEMSYQLSTTLSWGKAFGKHAVFLGANAQVMQSKAERMYVSVKGFTNEKLNDISNGSSYSGTSPTVSESTTRSVGVTATGNYNYNSRYFVDASWRLDGASSFGKNSRFAPFYSVGAAWDVAQEGFIKENLRVLQRFKLRYSYGVTGSLNFSAYQALSTYQYNTDTEYNGQLGTNLLALGNEDLKWQTTYQHNIGLDLTAFNNFLDIDFNYYRKTSDNLIAQASLPYSNGFTSYTENFGEVRNTGFDAMVSMNLVRTSDFNWYVRLGAYHNKNILLKLSEAIKTANEKYEGWQSSDSFYYQYREGESLDALYVLKSPGVDPLTGKVLYEDPETGYVYDHITDGLRKIPVGLIQPKINGRFGSSFRYKGLTLDFTFNVRYGASKLNSSLLTVENSFVRYNLDKRVLGTRWINEGDVTGFKDIASSDNTLANDRFVFKEKTLSMSNINISYNFPEKLLSRYNIQQVTFSAAMSDVFYLSNIKMQRGTDYPYARTPTFNLSVTF</sequence>
<protein>
    <submittedName>
        <fullName evidence="13">TonB-linked SusC/RagA family outer membrane protein</fullName>
    </submittedName>
</protein>
<reference evidence="13 14" key="1">
    <citation type="submission" date="2018-09" db="EMBL/GenBank/DDBJ databases">
        <title>Genomic Encyclopedia of Archaeal and Bacterial Type Strains, Phase II (KMG-II): from individual species to whole genera.</title>
        <authorList>
            <person name="Goeker M."/>
        </authorList>
    </citation>
    <scope>NUCLEOTIDE SEQUENCE [LARGE SCALE GENOMIC DNA]</scope>
    <source>
        <strain evidence="13 14">DSM 27148</strain>
    </source>
</reference>
<keyword evidence="4" id="KW-0406">Ion transport</keyword>
<dbReference type="GO" id="GO:0006826">
    <property type="term" value="P:iron ion transport"/>
    <property type="evidence" value="ECO:0007669"/>
    <property type="project" value="UniProtKB-KW"/>
</dbReference>
<dbReference type="SUPFAM" id="SSF49464">
    <property type="entry name" value="Carboxypeptidase regulatory domain-like"/>
    <property type="match status" value="1"/>
</dbReference>
<dbReference type="PROSITE" id="PS52016">
    <property type="entry name" value="TONB_DEPENDENT_REC_3"/>
    <property type="match status" value="1"/>
</dbReference>
<dbReference type="Gene3D" id="2.60.40.1120">
    <property type="entry name" value="Carboxypeptidase-like, regulatory domain"/>
    <property type="match status" value="1"/>
</dbReference>
<keyword evidence="6" id="KW-0408">Iron</keyword>
<evidence type="ECO:0000256" key="11">
    <source>
        <dbReference type="RuleBase" id="RU003357"/>
    </source>
</evidence>
<evidence type="ECO:0000256" key="6">
    <source>
        <dbReference type="ARBA" id="ARBA00023004"/>
    </source>
</evidence>
<dbReference type="InterPro" id="IPR008969">
    <property type="entry name" value="CarboxyPept-like_regulatory"/>
</dbReference>
<evidence type="ECO:0000256" key="2">
    <source>
        <dbReference type="ARBA" id="ARBA00022448"/>
    </source>
</evidence>
<evidence type="ECO:0000256" key="5">
    <source>
        <dbReference type="ARBA" id="ARBA00022692"/>
    </source>
</evidence>
<comment type="subcellular location">
    <subcellularLocation>
        <location evidence="1 10">Cell outer membrane</location>
        <topology evidence="1 10">Multi-pass membrane protein</topology>
    </subcellularLocation>
</comment>
<dbReference type="Pfam" id="PF00593">
    <property type="entry name" value="TonB_dep_Rec_b-barrel"/>
    <property type="match status" value="1"/>
</dbReference>
<organism evidence="13 14">
    <name type="scientific">Mangrovibacterium diazotrophicum</name>
    <dbReference type="NCBI Taxonomy" id="1261403"/>
    <lineage>
        <taxon>Bacteria</taxon>
        <taxon>Pseudomonadati</taxon>
        <taxon>Bacteroidota</taxon>
        <taxon>Bacteroidia</taxon>
        <taxon>Marinilabiliales</taxon>
        <taxon>Prolixibacteraceae</taxon>
        <taxon>Mangrovibacterium</taxon>
    </lineage>
</organism>
<evidence type="ECO:0000256" key="1">
    <source>
        <dbReference type="ARBA" id="ARBA00004571"/>
    </source>
</evidence>
<proteinExistence type="inferred from homology"/>
<dbReference type="InterPro" id="IPR011662">
    <property type="entry name" value="Secretin/TonB_short_N"/>
</dbReference>
<name>A0A419VXC9_9BACT</name>
<feature type="domain" description="Secretin/TonB short N-terminal" evidence="12">
    <location>
        <begin position="47"/>
        <end position="96"/>
    </location>
</feature>
<dbReference type="RefSeq" id="WP_170154627.1">
    <property type="nucleotide sequence ID" value="NZ_RAPN01000003.1"/>
</dbReference>
<dbReference type="Gene3D" id="2.170.130.10">
    <property type="entry name" value="TonB-dependent receptor, plug domain"/>
    <property type="match status" value="1"/>
</dbReference>
<dbReference type="NCBIfam" id="TIGR04056">
    <property type="entry name" value="OMP_RagA_SusC"/>
    <property type="match status" value="1"/>
</dbReference>
<dbReference type="EMBL" id="RAPN01000003">
    <property type="protein sequence ID" value="RKD87883.1"/>
    <property type="molecule type" value="Genomic_DNA"/>
</dbReference>
<dbReference type="Pfam" id="PF13715">
    <property type="entry name" value="CarbopepD_reg_2"/>
    <property type="match status" value="1"/>
</dbReference>
<dbReference type="Gene3D" id="2.40.170.20">
    <property type="entry name" value="TonB-dependent receptor, beta-barrel domain"/>
    <property type="match status" value="1"/>
</dbReference>
<keyword evidence="3 10" id="KW-1134">Transmembrane beta strand</keyword>
<dbReference type="InterPro" id="IPR023996">
    <property type="entry name" value="TonB-dep_OMP_SusC/RagA"/>
</dbReference>
<comment type="caution">
    <text evidence="13">The sequence shown here is derived from an EMBL/GenBank/DDBJ whole genome shotgun (WGS) entry which is preliminary data.</text>
</comment>
<evidence type="ECO:0000256" key="9">
    <source>
        <dbReference type="ARBA" id="ARBA00023237"/>
    </source>
</evidence>
<evidence type="ECO:0000256" key="8">
    <source>
        <dbReference type="ARBA" id="ARBA00023136"/>
    </source>
</evidence>
<dbReference type="AlphaFoldDB" id="A0A419VXC9"/>
<evidence type="ECO:0000256" key="10">
    <source>
        <dbReference type="PROSITE-ProRule" id="PRU01360"/>
    </source>
</evidence>
<comment type="similarity">
    <text evidence="10 11">Belongs to the TonB-dependent receptor family.</text>
</comment>
<evidence type="ECO:0000259" key="12">
    <source>
        <dbReference type="SMART" id="SM00965"/>
    </source>
</evidence>
<dbReference type="GO" id="GO:0009279">
    <property type="term" value="C:cell outer membrane"/>
    <property type="evidence" value="ECO:0007669"/>
    <property type="project" value="UniProtKB-SubCell"/>
</dbReference>
<keyword evidence="4" id="KW-0410">Iron transport</keyword>
<keyword evidence="7 11" id="KW-0798">TonB box</keyword>
<accession>A0A419VXC9</accession>
<dbReference type="InterPro" id="IPR036942">
    <property type="entry name" value="Beta-barrel_TonB_sf"/>
</dbReference>
<keyword evidence="8 10" id="KW-0472">Membrane</keyword>
<evidence type="ECO:0000256" key="7">
    <source>
        <dbReference type="ARBA" id="ARBA00023077"/>
    </source>
</evidence>
<dbReference type="NCBIfam" id="TIGR04057">
    <property type="entry name" value="SusC_RagA_signa"/>
    <property type="match status" value="1"/>
</dbReference>
<keyword evidence="2 10" id="KW-0813">Transport</keyword>
<keyword evidence="14" id="KW-1185">Reference proteome</keyword>
<dbReference type="SUPFAM" id="SSF56935">
    <property type="entry name" value="Porins"/>
    <property type="match status" value="1"/>
</dbReference>
<evidence type="ECO:0000313" key="14">
    <source>
        <dbReference type="Proteomes" id="UP000283387"/>
    </source>
</evidence>
<gene>
    <name evidence="13" type="ORF">BC643_3891</name>
</gene>
<evidence type="ECO:0000313" key="13">
    <source>
        <dbReference type="EMBL" id="RKD87883.1"/>
    </source>
</evidence>
<dbReference type="InterPro" id="IPR000531">
    <property type="entry name" value="Beta-barrel_TonB"/>
</dbReference>
<keyword evidence="5 10" id="KW-0812">Transmembrane</keyword>
<evidence type="ECO:0000256" key="4">
    <source>
        <dbReference type="ARBA" id="ARBA00022496"/>
    </source>
</evidence>
<dbReference type="InterPro" id="IPR037066">
    <property type="entry name" value="Plug_dom_sf"/>
</dbReference>
<dbReference type="InterPro" id="IPR023997">
    <property type="entry name" value="TonB-dep_OMP_SusC/RagA_CS"/>
</dbReference>
<dbReference type="InterPro" id="IPR012910">
    <property type="entry name" value="Plug_dom"/>
</dbReference>